<evidence type="ECO:0000313" key="2">
    <source>
        <dbReference type="EMBL" id="KAG9229979.1"/>
    </source>
</evidence>
<feature type="transmembrane region" description="Helical" evidence="1">
    <location>
        <begin position="230"/>
        <end position="251"/>
    </location>
</feature>
<proteinExistence type="predicted"/>
<dbReference type="EMBL" id="MU251712">
    <property type="protein sequence ID" value="KAG9229979.1"/>
    <property type="molecule type" value="Genomic_DNA"/>
</dbReference>
<evidence type="ECO:0000313" key="3">
    <source>
        <dbReference type="Proteomes" id="UP000824998"/>
    </source>
</evidence>
<sequence length="290" mass="32457">MTSNYPTFAPHLPTRWDHLKRAASIFLHTFSWSRKTSSGPTGIFRRPVSVVCDNNGGFHRQRLGAAPSSNQGHEEKRLGHKPTIASFLPLLGETHGFIWGSQWTGKKAKVFKTRDSMPVEGEIPKPLQLDAGDVVVLGLFSTGNKVPKERILKLRHGFEEWLNRQIWLNVIRLHGLRAYLSWGNISSNWNPWIQDSVNYGANEYGALGREDEGAVTHPQSLEIVLCWGSIRVSVVILFPVILSFLIGMWFQSRNPTDLATIQIALRIASYVVTAGSLLYGFFVHAKLASS</sequence>
<keyword evidence="3" id="KW-1185">Reference proteome</keyword>
<evidence type="ECO:0000256" key="1">
    <source>
        <dbReference type="SAM" id="Phobius"/>
    </source>
</evidence>
<accession>A0A9P8C162</accession>
<organism evidence="2 3">
    <name type="scientific">Amylocarpus encephaloides</name>
    <dbReference type="NCBI Taxonomy" id="45428"/>
    <lineage>
        <taxon>Eukaryota</taxon>
        <taxon>Fungi</taxon>
        <taxon>Dikarya</taxon>
        <taxon>Ascomycota</taxon>
        <taxon>Pezizomycotina</taxon>
        <taxon>Leotiomycetes</taxon>
        <taxon>Helotiales</taxon>
        <taxon>Helotiales incertae sedis</taxon>
        <taxon>Amylocarpus</taxon>
    </lineage>
</organism>
<reference evidence="2" key="1">
    <citation type="journal article" date="2021" name="IMA Fungus">
        <title>Genomic characterization of three marine fungi, including Emericellopsis atlantica sp. nov. with signatures of a generalist lifestyle and marine biomass degradation.</title>
        <authorList>
            <person name="Hagestad O.C."/>
            <person name="Hou L."/>
            <person name="Andersen J.H."/>
            <person name="Hansen E.H."/>
            <person name="Altermark B."/>
            <person name="Li C."/>
            <person name="Kuhnert E."/>
            <person name="Cox R.J."/>
            <person name="Crous P.W."/>
            <person name="Spatafora J.W."/>
            <person name="Lail K."/>
            <person name="Amirebrahimi M."/>
            <person name="Lipzen A."/>
            <person name="Pangilinan J."/>
            <person name="Andreopoulos W."/>
            <person name="Hayes R.D."/>
            <person name="Ng V."/>
            <person name="Grigoriev I.V."/>
            <person name="Jackson S.A."/>
            <person name="Sutton T.D.S."/>
            <person name="Dobson A.D.W."/>
            <person name="Rama T."/>
        </authorList>
    </citation>
    <scope>NUCLEOTIDE SEQUENCE</scope>
    <source>
        <strain evidence="2">TRa018bII</strain>
    </source>
</reference>
<keyword evidence="1" id="KW-0472">Membrane</keyword>
<name>A0A9P8C162_9HELO</name>
<comment type="caution">
    <text evidence="2">The sequence shown here is derived from an EMBL/GenBank/DDBJ whole genome shotgun (WGS) entry which is preliminary data.</text>
</comment>
<protein>
    <submittedName>
        <fullName evidence="2">Uncharacterized protein</fullName>
    </submittedName>
</protein>
<gene>
    <name evidence="2" type="ORF">BJ875DRAFT_546542</name>
</gene>
<dbReference type="AlphaFoldDB" id="A0A9P8C162"/>
<keyword evidence="1" id="KW-0812">Transmembrane</keyword>
<feature type="transmembrane region" description="Helical" evidence="1">
    <location>
        <begin position="263"/>
        <end position="282"/>
    </location>
</feature>
<dbReference type="Proteomes" id="UP000824998">
    <property type="component" value="Unassembled WGS sequence"/>
</dbReference>
<keyword evidence="1" id="KW-1133">Transmembrane helix</keyword>
<dbReference type="OrthoDB" id="5420013at2759"/>